<accession>A0A6P1P4N2</accession>
<dbReference type="InterPro" id="IPR019861">
    <property type="entry name" value="PorP/SprF_Bacteroidetes"/>
</dbReference>
<evidence type="ECO:0000256" key="1">
    <source>
        <dbReference type="SAM" id="SignalP"/>
    </source>
</evidence>
<sequence>MKKLTISICILLTALGASAQSRKHIANFSLFQQYFNPALTGYEGSMVKTFYRDQWTGFEDAPRTIFASVELDAADITAWRNSDVMKTRNPDYYNRQAGAKHAYGLSVLHDSFGPFVETQVQLSYGSRIRLSEKMSLRAGVGLTYGIQRLNGNKLVIDQDGDQEYAEYLGKENRAGKLDMNLGVMLTGENAYLGYALQDIAKGEISSGDKFLDGSYALQHVVQLGYRAAVSDQIGLVANGIFRYDSFQEETTEVQAKAVFQNTFWAGGGYRHDLAYTVNAGVRLNQFRIGYVLEMPTGKANYIGKNTSEFMVTYNLFPVKYPRLGKKVTMW</sequence>
<keyword evidence="3" id="KW-1185">Reference proteome</keyword>
<reference evidence="2 3" key="1">
    <citation type="submission" date="2020-01" db="EMBL/GenBank/DDBJ databases">
        <authorList>
            <person name="Kim M."/>
        </authorList>
    </citation>
    <scope>NUCLEOTIDE SEQUENCE [LARGE SCALE GENOMIC DNA]</scope>
    <source>
        <strain evidence="2 3">BT10</strain>
    </source>
</reference>
<evidence type="ECO:0000313" key="3">
    <source>
        <dbReference type="Proteomes" id="UP000464214"/>
    </source>
</evidence>
<dbReference type="AlphaFoldDB" id="A0A6P1P4N2"/>
<dbReference type="Pfam" id="PF11751">
    <property type="entry name" value="PorP_SprF"/>
    <property type="match status" value="1"/>
</dbReference>
<feature type="chain" id="PRO_5027015662" evidence="1">
    <location>
        <begin position="20"/>
        <end position="330"/>
    </location>
</feature>
<name>A0A6P1P4N2_9BACT</name>
<dbReference type="NCBIfam" id="TIGR03519">
    <property type="entry name" value="T9SS_PorP_fam"/>
    <property type="match status" value="1"/>
</dbReference>
<gene>
    <name evidence="2" type="ORF">GU926_09225</name>
</gene>
<protein>
    <submittedName>
        <fullName evidence="2">Type IX secretion system membrane protein PorP/SprF</fullName>
    </submittedName>
</protein>
<keyword evidence="1" id="KW-0732">Signal</keyword>
<evidence type="ECO:0000313" key="2">
    <source>
        <dbReference type="EMBL" id="QHL89390.1"/>
    </source>
</evidence>
<dbReference type="EMBL" id="CP047897">
    <property type="protein sequence ID" value="QHL89390.1"/>
    <property type="molecule type" value="Genomic_DNA"/>
</dbReference>
<organism evidence="2 3">
    <name type="scientific">Nibribacter ruber</name>
    <dbReference type="NCBI Taxonomy" id="2698458"/>
    <lineage>
        <taxon>Bacteria</taxon>
        <taxon>Pseudomonadati</taxon>
        <taxon>Bacteroidota</taxon>
        <taxon>Cytophagia</taxon>
        <taxon>Cytophagales</taxon>
        <taxon>Hymenobacteraceae</taxon>
        <taxon>Nibribacter</taxon>
    </lineage>
</organism>
<dbReference type="Proteomes" id="UP000464214">
    <property type="component" value="Chromosome"/>
</dbReference>
<feature type="signal peptide" evidence="1">
    <location>
        <begin position="1"/>
        <end position="19"/>
    </location>
</feature>
<proteinExistence type="predicted"/>
<dbReference type="KEGG" id="nib:GU926_09225"/>